<proteinExistence type="predicted"/>
<feature type="non-terminal residue" evidence="1">
    <location>
        <position position="31"/>
    </location>
</feature>
<name>A0A392P0B0_9FABA</name>
<comment type="caution">
    <text evidence="1">The sequence shown here is derived from an EMBL/GenBank/DDBJ whole genome shotgun (WGS) entry which is preliminary data.</text>
</comment>
<evidence type="ECO:0000313" key="2">
    <source>
        <dbReference type="Proteomes" id="UP000265520"/>
    </source>
</evidence>
<protein>
    <submittedName>
        <fullName evidence="1">Uncharacterized protein</fullName>
    </submittedName>
</protein>
<organism evidence="1 2">
    <name type="scientific">Trifolium medium</name>
    <dbReference type="NCBI Taxonomy" id="97028"/>
    <lineage>
        <taxon>Eukaryota</taxon>
        <taxon>Viridiplantae</taxon>
        <taxon>Streptophyta</taxon>
        <taxon>Embryophyta</taxon>
        <taxon>Tracheophyta</taxon>
        <taxon>Spermatophyta</taxon>
        <taxon>Magnoliopsida</taxon>
        <taxon>eudicotyledons</taxon>
        <taxon>Gunneridae</taxon>
        <taxon>Pentapetalae</taxon>
        <taxon>rosids</taxon>
        <taxon>fabids</taxon>
        <taxon>Fabales</taxon>
        <taxon>Fabaceae</taxon>
        <taxon>Papilionoideae</taxon>
        <taxon>50 kb inversion clade</taxon>
        <taxon>NPAAA clade</taxon>
        <taxon>Hologalegina</taxon>
        <taxon>IRL clade</taxon>
        <taxon>Trifolieae</taxon>
        <taxon>Trifolium</taxon>
    </lineage>
</organism>
<dbReference type="EMBL" id="LXQA010058731">
    <property type="protein sequence ID" value="MCI05457.1"/>
    <property type="molecule type" value="Genomic_DNA"/>
</dbReference>
<evidence type="ECO:0000313" key="1">
    <source>
        <dbReference type="EMBL" id="MCI05457.1"/>
    </source>
</evidence>
<sequence>MTGYCGRWTVSYNKEFQSSKHDATVTTNATQ</sequence>
<dbReference type="AlphaFoldDB" id="A0A392P0B0"/>
<reference evidence="1 2" key="1">
    <citation type="journal article" date="2018" name="Front. Plant Sci.">
        <title>Red Clover (Trifolium pratense) and Zigzag Clover (T. medium) - A Picture of Genomic Similarities and Differences.</title>
        <authorList>
            <person name="Dluhosova J."/>
            <person name="Istvanek J."/>
            <person name="Nedelnik J."/>
            <person name="Repkova J."/>
        </authorList>
    </citation>
    <scope>NUCLEOTIDE SEQUENCE [LARGE SCALE GENOMIC DNA]</scope>
    <source>
        <strain evidence="2">cv. 10/8</strain>
        <tissue evidence="1">Leaf</tissue>
    </source>
</reference>
<keyword evidence="2" id="KW-1185">Reference proteome</keyword>
<accession>A0A392P0B0</accession>
<dbReference type="Proteomes" id="UP000265520">
    <property type="component" value="Unassembled WGS sequence"/>
</dbReference>